<evidence type="ECO:0000256" key="3">
    <source>
        <dbReference type="ARBA" id="ARBA00023163"/>
    </source>
</evidence>
<keyword evidence="1" id="KW-0805">Transcription regulation</keyword>
<dbReference type="PROSITE" id="PS50949">
    <property type="entry name" value="HTH_GNTR"/>
    <property type="match status" value="1"/>
</dbReference>
<protein>
    <submittedName>
        <fullName evidence="5">GntR family transcriptional regulator</fullName>
    </submittedName>
</protein>
<dbReference type="Proteomes" id="UP000218387">
    <property type="component" value="Chromosome"/>
</dbReference>
<dbReference type="Gene3D" id="1.20.120.530">
    <property type="entry name" value="GntR ligand-binding domain-like"/>
    <property type="match status" value="1"/>
</dbReference>
<dbReference type="InterPro" id="IPR008920">
    <property type="entry name" value="TF_FadR/GntR_C"/>
</dbReference>
<organism evidence="5 6">
    <name type="scientific">Eubacterium maltosivorans</name>
    <dbReference type="NCBI Taxonomy" id="2041044"/>
    <lineage>
        <taxon>Bacteria</taxon>
        <taxon>Bacillati</taxon>
        <taxon>Bacillota</taxon>
        <taxon>Clostridia</taxon>
        <taxon>Eubacteriales</taxon>
        <taxon>Eubacteriaceae</taxon>
        <taxon>Eubacterium</taxon>
    </lineage>
</organism>
<proteinExistence type="predicted"/>
<evidence type="ECO:0000256" key="1">
    <source>
        <dbReference type="ARBA" id="ARBA00023015"/>
    </source>
</evidence>
<reference evidence="5 6" key="1">
    <citation type="submission" date="2018-05" db="EMBL/GenBank/DDBJ databases">
        <title>Genome comparison of Eubacterium sp.</title>
        <authorList>
            <person name="Feng Y."/>
            <person name="Sanchez-Andrea I."/>
            <person name="Stams A.J.M."/>
            <person name="De Vos W.M."/>
        </authorList>
    </citation>
    <scope>NUCLEOTIDE SEQUENCE [LARGE SCALE GENOMIC DNA]</scope>
    <source>
        <strain evidence="5 6">YI</strain>
    </source>
</reference>
<evidence type="ECO:0000313" key="6">
    <source>
        <dbReference type="Proteomes" id="UP000218387"/>
    </source>
</evidence>
<dbReference type="SUPFAM" id="SSF46785">
    <property type="entry name" value="Winged helix' DNA-binding domain"/>
    <property type="match status" value="1"/>
</dbReference>
<gene>
    <name evidence="5" type="ORF">CPZ25_012565</name>
</gene>
<name>A0A4P9C972_EUBML</name>
<evidence type="ECO:0000256" key="2">
    <source>
        <dbReference type="ARBA" id="ARBA00023125"/>
    </source>
</evidence>
<dbReference type="SMART" id="SM00345">
    <property type="entry name" value="HTH_GNTR"/>
    <property type="match status" value="1"/>
</dbReference>
<dbReference type="EMBL" id="CP029487">
    <property type="protein sequence ID" value="QCT72119.1"/>
    <property type="molecule type" value="Genomic_DNA"/>
</dbReference>
<dbReference type="InterPro" id="IPR000524">
    <property type="entry name" value="Tscrpt_reg_HTH_GntR"/>
</dbReference>
<dbReference type="Pfam" id="PF00392">
    <property type="entry name" value="GntR"/>
    <property type="match status" value="1"/>
</dbReference>
<evidence type="ECO:0000259" key="4">
    <source>
        <dbReference type="PROSITE" id="PS50949"/>
    </source>
</evidence>
<keyword evidence="2" id="KW-0238">DNA-binding</keyword>
<dbReference type="PANTHER" id="PTHR43537:SF45">
    <property type="entry name" value="GNTR FAMILY REGULATORY PROTEIN"/>
    <property type="match status" value="1"/>
</dbReference>
<dbReference type="GO" id="GO:0003700">
    <property type="term" value="F:DNA-binding transcription factor activity"/>
    <property type="evidence" value="ECO:0007669"/>
    <property type="project" value="InterPro"/>
</dbReference>
<dbReference type="KEGG" id="emt:CPZ25_012565"/>
<dbReference type="Gene3D" id="1.10.10.10">
    <property type="entry name" value="Winged helix-like DNA-binding domain superfamily/Winged helix DNA-binding domain"/>
    <property type="match status" value="1"/>
</dbReference>
<dbReference type="PANTHER" id="PTHR43537">
    <property type="entry name" value="TRANSCRIPTIONAL REGULATOR, GNTR FAMILY"/>
    <property type="match status" value="1"/>
</dbReference>
<accession>A0A4P9C972</accession>
<dbReference type="InterPro" id="IPR036388">
    <property type="entry name" value="WH-like_DNA-bd_sf"/>
</dbReference>
<sequence>MEKRTMKIQNREEDAHRQLKEKILAGELIPGDILSEASLSQGLGMSRTPVRYALKQLEYEGFITYHKNRGISIRETSSREMVDILEMMILFEHSAVKKVKNGETIFDIAALKRLGDEAQVLRNERQYASYIEKTHQYNSCFIASAGNSQLSVVYNTSWERVISTSVYNKMTHPTAIPKKTQTTVGFIHQLNQSITDGAYDHTDRLLEEYFDYARNQILYYGQI</sequence>
<dbReference type="PRINTS" id="PR00035">
    <property type="entry name" value="HTHGNTR"/>
</dbReference>
<dbReference type="AlphaFoldDB" id="A0A4P9C972"/>
<dbReference type="CDD" id="cd07377">
    <property type="entry name" value="WHTH_GntR"/>
    <property type="match status" value="1"/>
</dbReference>
<keyword evidence="6" id="KW-1185">Reference proteome</keyword>
<dbReference type="GO" id="GO:0003677">
    <property type="term" value="F:DNA binding"/>
    <property type="evidence" value="ECO:0007669"/>
    <property type="project" value="UniProtKB-KW"/>
</dbReference>
<feature type="domain" description="HTH gntR-type" evidence="4">
    <location>
        <begin position="9"/>
        <end position="76"/>
    </location>
</feature>
<dbReference type="InterPro" id="IPR036390">
    <property type="entry name" value="WH_DNA-bd_sf"/>
</dbReference>
<evidence type="ECO:0000313" key="5">
    <source>
        <dbReference type="EMBL" id="QCT72119.1"/>
    </source>
</evidence>
<keyword evidence="3" id="KW-0804">Transcription</keyword>